<organism evidence="1 2">
    <name type="scientific">Corallococcus macrosporus</name>
    <dbReference type="NCBI Taxonomy" id="35"/>
    <lineage>
        <taxon>Bacteria</taxon>
        <taxon>Pseudomonadati</taxon>
        <taxon>Myxococcota</taxon>
        <taxon>Myxococcia</taxon>
        <taxon>Myxococcales</taxon>
        <taxon>Cystobacterineae</taxon>
        <taxon>Myxococcaceae</taxon>
        <taxon>Corallococcus</taxon>
    </lineage>
</organism>
<dbReference type="Proteomes" id="UP000664052">
    <property type="component" value="Unassembled WGS sequence"/>
</dbReference>
<sequence>MTHALKSHRPTSILAGLLLAATALTGCGQDDINRKYQGTYNLDLQLDTGAKQSEGDLDVGFNVYGNGDALITMNKLQCSLAAIYVGDISEPGTEGGKVQYEDLRDVRPDQIRVCPVPSEFGENLWLDFRLGKGRIQNSQLTIDYSGTVVRGTYEEVNAGQGTRVGSFGYAYLGNEVELP</sequence>
<dbReference type="EMBL" id="JAFIMU010000010">
    <property type="protein sequence ID" value="MBN8232306.1"/>
    <property type="molecule type" value="Genomic_DNA"/>
</dbReference>
<proteinExistence type="predicted"/>
<evidence type="ECO:0008006" key="3">
    <source>
        <dbReference type="Google" id="ProtNLM"/>
    </source>
</evidence>
<dbReference type="PROSITE" id="PS51257">
    <property type="entry name" value="PROKAR_LIPOPROTEIN"/>
    <property type="match status" value="1"/>
</dbReference>
<comment type="caution">
    <text evidence="1">The sequence shown here is derived from an EMBL/GenBank/DDBJ whole genome shotgun (WGS) entry which is preliminary data.</text>
</comment>
<name>A0ABS3DLT7_9BACT</name>
<gene>
    <name evidence="1" type="ORF">JYK02_32820</name>
</gene>
<reference evidence="1 2" key="1">
    <citation type="submission" date="2021-02" db="EMBL/GenBank/DDBJ databases">
        <title>De Novo genome assembly of isolated myxobacteria.</title>
        <authorList>
            <person name="Stevens D.C."/>
        </authorList>
    </citation>
    <scope>NUCLEOTIDE SEQUENCE [LARGE SCALE GENOMIC DNA]</scope>
    <source>
        <strain evidence="1 2">ATCC 29039</strain>
    </source>
</reference>
<dbReference type="RefSeq" id="WP_207056827.1">
    <property type="nucleotide sequence ID" value="NZ_JAFIMU010000010.1"/>
</dbReference>
<evidence type="ECO:0000313" key="2">
    <source>
        <dbReference type="Proteomes" id="UP000664052"/>
    </source>
</evidence>
<protein>
    <recommendedName>
        <fullName evidence="3">Lipoprotein</fullName>
    </recommendedName>
</protein>
<keyword evidence="2" id="KW-1185">Reference proteome</keyword>
<evidence type="ECO:0000313" key="1">
    <source>
        <dbReference type="EMBL" id="MBN8232306.1"/>
    </source>
</evidence>
<accession>A0ABS3DLT7</accession>